<dbReference type="InterPro" id="IPR051310">
    <property type="entry name" value="MCP_chemotaxis"/>
</dbReference>
<keyword evidence="1" id="KW-0145">Chemotaxis</keyword>
<evidence type="ECO:0000256" key="4">
    <source>
        <dbReference type="SAM" id="Phobius"/>
    </source>
</evidence>
<feature type="transmembrane region" description="Helical" evidence="4">
    <location>
        <begin position="72"/>
        <end position="93"/>
    </location>
</feature>
<dbReference type="Pfam" id="PF00015">
    <property type="entry name" value="MCPsignal"/>
    <property type="match status" value="1"/>
</dbReference>
<feature type="domain" description="Methyl-accepting transducer" evidence="5">
    <location>
        <begin position="110"/>
        <end position="339"/>
    </location>
</feature>
<protein>
    <recommendedName>
        <fullName evidence="5">Methyl-accepting transducer domain-containing protein</fullName>
    </recommendedName>
</protein>
<dbReference type="InterPro" id="IPR004089">
    <property type="entry name" value="MCPsignal_dom"/>
</dbReference>
<keyword evidence="4" id="KW-0812">Transmembrane</keyword>
<dbReference type="PANTHER" id="PTHR43531">
    <property type="entry name" value="PROTEIN ICFG"/>
    <property type="match status" value="1"/>
</dbReference>
<evidence type="ECO:0000259" key="5">
    <source>
        <dbReference type="PROSITE" id="PS50111"/>
    </source>
</evidence>
<dbReference type="SUPFAM" id="SSF58104">
    <property type="entry name" value="Methyl-accepting chemotaxis protein (MCP) signaling domain"/>
    <property type="match status" value="1"/>
</dbReference>
<dbReference type="GO" id="GO:0016020">
    <property type="term" value="C:membrane"/>
    <property type="evidence" value="ECO:0007669"/>
    <property type="project" value="InterPro"/>
</dbReference>
<name>A0A290QNA9_9BACT</name>
<accession>A0A290QNA9</accession>
<dbReference type="SMART" id="SM00283">
    <property type="entry name" value="MA"/>
    <property type="match status" value="1"/>
</dbReference>
<dbReference type="GO" id="GO:0007165">
    <property type="term" value="P:signal transduction"/>
    <property type="evidence" value="ECO:0007669"/>
    <property type="project" value="UniProtKB-KW"/>
</dbReference>
<dbReference type="GO" id="GO:0006935">
    <property type="term" value="P:chemotaxis"/>
    <property type="evidence" value="ECO:0007669"/>
    <property type="project" value="UniProtKB-KW"/>
</dbReference>
<dbReference type="PROSITE" id="PS50111">
    <property type="entry name" value="CHEMOTAXIS_TRANSDUC_2"/>
    <property type="match status" value="1"/>
</dbReference>
<dbReference type="InterPro" id="IPR004090">
    <property type="entry name" value="Chemotax_Me-accpt_rcpt"/>
</dbReference>
<proteinExistence type="inferred from homology"/>
<dbReference type="Proteomes" id="UP000217265">
    <property type="component" value="Chromosome"/>
</dbReference>
<keyword evidence="3" id="KW-0807">Transducer</keyword>
<sequence>MKLTLRSRILGLGGIALVLIAGGAASTYFLNERVTHQSDLLLSLASQQTPAAVTQREAVQIAYHTAQHDLRLSLLIGSATALFLCAFATWGLARYLHQTLQKILIELDQACKATLDSADQLESASGHIADGAASQASALERSTASLDQMAGMTRRTADNAGEAKQLANLTRQSADTSGTDMAEMQRAMTAIQSSSGEISKIIKTIDEIAFQTNLLALNAAVEAARAGEAGVGFAVVADEVRSLAQRSVQAARETAQKIATASQRSEEGARITTKVTQSFAGITTNARKLDELISAIASDSQEQNQGIQEVTQAASAMDSVTQANTERTEETRELAQNLGTQAARVDRAIATLVMLIHARKPRPRKKPAAVLALTQSIEPEVAEPVAVAA</sequence>
<evidence type="ECO:0000313" key="7">
    <source>
        <dbReference type="Proteomes" id="UP000217265"/>
    </source>
</evidence>
<keyword evidence="4" id="KW-0472">Membrane</keyword>
<evidence type="ECO:0000313" key="6">
    <source>
        <dbReference type="EMBL" id="ATC65772.1"/>
    </source>
</evidence>
<dbReference type="AlphaFoldDB" id="A0A290QNA9"/>
<dbReference type="EMBL" id="CP023344">
    <property type="protein sequence ID" value="ATC65772.1"/>
    <property type="molecule type" value="Genomic_DNA"/>
</dbReference>
<evidence type="ECO:0000256" key="2">
    <source>
        <dbReference type="ARBA" id="ARBA00029447"/>
    </source>
</evidence>
<keyword evidence="7" id="KW-1185">Reference proteome</keyword>
<organism evidence="6 7">
    <name type="scientific">Nibricoccus aquaticus</name>
    <dbReference type="NCBI Taxonomy" id="2576891"/>
    <lineage>
        <taxon>Bacteria</taxon>
        <taxon>Pseudomonadati</taxon>
        <taxon>Verrucomicrobiota</taxon>
        <taxon>Opitutia</taxon>
        <taxon>Opitutales</taxon>
        <taxon>Opitutaceae</taxon>
        <taxon>Nibricoccus</taxon>
    </lineage>
</organism>
<gene>
    <name evidence="6" type="ORF">CMV30_18475</name>
</gene>
<dbReference type="PANTHER" id="PTHR43531:SF11">
    <property type="entry name" value="METHYL-ACCEPTING CHEMOTAXIS PROTEIN 3"/>
    <property type="match status" value="1"/>
</dbReference>
<dbReference type="Gene3D" id="1.10.287.950">
    <property type="entry name" value="Methyl-accepting chemotaxis protein"/>
    <property type="match status" value="1"/>
</dbReference>
<dbReference type="OrthoDB" id="196085at2"/>
<dbReference type="RefSeq" id="WP_096057401.1">
    <property type="nucleotide sequence ID" value="NZ_CP023344.1"/>
</dbReference>
<dbReference type="KEGG" id="vbh:CMV30_18475"/>
<keyword evidence="4" id="KW-1133">Transmembrane helix</keyword>
<comment type="similarity">
    <text evidence="2">Belongs to the methyl-accepting chemotaxis (MCP) protein family.</text>
</comment>
<reference evidence="6 7" key="1">
    <citation type="submission" date="2017-09" db="EMBL/GenBank/DDBJ databases">
        <title>Complete genome sequence of Verrucomicrobial strain HZ-65, isolated from freshwater.</title>
        <authorList>
            <person name="Choi A."/>
        </authorList>
    </citation>
    <scope>NUCLEOTIDE SEQUENCE [LARGE SCALE GENOMIC DNA]</scope>
    <source>
        <strain evidence="6 7">HZ-65</strain>
    </source>
</reference>
<dbReference type="PRINTS" id="PR00260">
    <property type="entry name" value="CHEMTRNSDUCR"/>
</dbReference>
<dbReference type="GO" id="GO:0004888">
    <property type="term" value="F:transmembrane signaling receptor activity"/>
    <property type="evidence" value="ECO:0007669"/>
    <property type="project" value="InterPro"/>
</dbReference>
<evidence type="ECO:0000256" key="3">
    <source>
        <dbReference type="PROSITE-ProRule" id="PRU00284"/>
    </source>
</evidence>
<evidence type="ECO:0000256" key="1">
    <source>
        <dbReference type="ARBA" id="ARBA00022500"/>
    </source>
</evidence>